<dbReference type="GO" id="GO:0047750">
    <property type="term" value="F:cholestenol delta-isomerase activity"/>
    <property type="evidence" value="ECO:0007669"/>
    <property type="project" value="InterPro"/>
</dbReference>
<sequence length="230" mass="26404">MKEFLVVYWPWLFTLATIALGAVVDAAECVWPPKLDLSGKQLAKLFSTPVFLCTAVPAVLVTPVLAQLARGRLSRSDRASLVWWSVNLFWFHTGCDILSGYYQIMPVFTELYTHMNTAHGYARWHPERAPLDCAYGLELFFEAPFAAWLVYLFWKQDKARYLVELWALGVQFAGTVVYYLPALMRGEFSCWLSYADRACGSVWIMFPAYVFWRSVKTARSESTGKKQKHK</sequence>
<evidence type="ECO:0000313" key="4">
    <source>
        <dbReference type="Proteomes" id="UP001178507"/>
    </source>
</evidence>
<dbReference type="PANTHER" id="PTHR14207:SF0">
    <property type="entry name" value="3-BETA-HYDROXYSTEROID-DELTA(8),DELTA(7)-ISOMERASE"/>
    <property type="match status" value="1"/>
</dbReference>
<dbReference type="InterPro" id="IPR007905">
    <property type="entry name" value="EBP"/>
</dbReference>
<keyword evidence="4" id="KW-1185">Reference proteome</keyword>
<dbReference type="AlphaFoldDB" id="A0AA36N8U4"/>
<feature type="transmembrane region" description="Helical" evidence="1">
    <location>
        <begin position="134"/>
        <end position="154"/>
    </location>
</feature>
<feature type="transmembrane region" description="Helical" evidence="1">
    <location>
        <begin position="45"/>
        <end position="69"/>
    </location>
</feature>
<evidence type="ECO:0000313" key="3">
    <source>
        <dbReference type="EMBL" id="CAJ1403280.1"/>
    </source>
</evidence>
<feature type="transmembrane region" description="Helical" evidence="1">
    <location>
        <begin position="192"/>
        <end position="212"/>
    </location>
</feature>
<proteinExistence type="predicted"/>
<feature type="transmembrane region" description="Helical" evidence="1">
    <location>
        <begin position="81"/>
        <end position="102"/>
    </location>
</feature>
<dbReference type="GO" id="GO:0016020">
    <property type="term" value="C:membrane"/>
    <property type="evidence" value="ECO:0007669"/>
    <property type="project" value="InterPro"/>
</dbReference>
<keyword evidence="2" id="KW-0732">Signal</keyword>
<keyword evidence="1" id="KW-0812">Transmembrane</keyword>
<keyword evidence="1" id="KW-1133">Transmembrane helix</keyword>
<dbReference type="GO" id="GO:0000247">
    <property type="term" value="F:C-8 sterol isomerase activity"/>
    <property type="evidence" value="ECO:0007669"/>
    <property type="project" value="TreeGrafter"/>
</dbReference>
<dbReference type="PANTHER" id="PTHR14207">
    <property type="entry name" value="STEROL ISOMERASE"/>
    <property type="match status" value="1"/>
</dbReference>
<feature type="signal peptide" evidence="2">
    <location>
        <begin position="1"/>
        <end position="21"/>
    </location>
</feature>
<evidence type="ECO:0000256" key="2">
    <source>
        <dbReference type="SAM" id="SignalP"/>
    </source>
</evidence>
<name>A0AA36N8U4_9DINO</name>
<feature type="transmembrane region" description="Helical" evidence="1">
    <location>
        <begin position="161"/>
        <end position="180"/>
    </location>
</feature>
<comment type="caution">
    <text evidence="3">The sequence shown here is derived from an EMBL/GenBank/DDBJ whole genome shotgun (WGS) entry which is preliminary data.</text>
</comment>
<gene>
    <name evidence="3" type="ORF">EVOR1521_LOCUS25993</name>
</gene>
<reference evidence="3" key="1">
    <citation type="submission" date="2023-08" db="EMBL/GenBank/DDBJ databases">
        <authorList>
            <person name="Chen Y."/>
            <person name="Shah S."/>
            <person name="Dougan E. K."/>
            <person name="Thang M."/>
            <person name="Chan C."/>
        </authorList>
    </citation>
    <scope>NUCLEOTIDE SEQUENCE</scope>
</reference>
<keyword evidence="1" id="KW-0472">Membrane</keyword>
<evidence type="ECO:0008006" key="5">
    <source>
        <dbReference type="Google" id="ProtNLM"/>
    </source>
</evidence>
<accession>A0AA36N8U4</accession>
<dbReference type="EMBL" id="CAUJNA010003488">
    <property type="protein sequence ID" value="CAJ1403280.1"/>
    <property type="molecule type" value="Genomic_DNA"/>
</dbReference>
<organism evidence="3 4">
    <name type="scientific">Effrenium voratum</name>
    <dbReference type="NCBI Taxonomy" id="2562239"/>
    <lineage>
        <taxon>Eukaryota</taxon>
        <taxon>Sar</taxon>
        <taxon>Alveolata</taxon>
        <taxon>Dinophyceae</taxon>
        <taxon>Suessiales</taxon>
        <taxon>Symbiodiniaceae</taxon>
        <taxon>Effrenium</taxon>
    </lineage>
</organism>
<dbReference type="Proteomes" id="UP001178507">
    <property type="component" value="Unassembled WGS sequence"/>
</dbReference>
<dbReference type="GO" id="GO:0005783">
    <property type="term" value="C:endoplasmic reticulum"/>
    <property type="evidence" value="ECO:0007669"/>
    <property type="project" value="TreeGrafter"/>
</dbReference>
<dbReference type="GO" id="GO:0004769">
    <property type="term" value="F:steroid Delta-isomerase activity"/>
    <property type="evidence" value="ECO:0007669"/>
    <property type="project" value="TreeGrafter"/>
</dbReference>
<dbReference type="GO" id="GO:0016126">
    <property type="term" value="P:sterol biosynthetic process"/>
    <property type="evidence" value="ECO:0007669"/>
    <property type="project" value="TreeGrafter"/>
</dbReference>
<feature type="chain" id="PRO_5041429945" description="EXPERA domain-containing protein" evidence="2">
    <location>
        <begin position="22"/>
        <end position="230"/>
    </location>
</feature>
<evidence type="ECO:0000256" key="1">
    <source>
        <dbReference type="SAM" id="Phobius"/>
    </source>
</evidence>
<protein>
    <recommendedName>
        <fullName evidence="5">EXPERA domain-containing protein</fullName>
    </recommendedName>
</protein>